<dbReference type="PANTHER" id="PTHR30191">
    <property type="entry name" value="FORMATE ACETYLTRANSFERASE"/>
    <property type="match status" value="1"/>
</dbReference>
<feature type="modified residue" description="Glycine radical" evidence="10">
    <location>
        <position position="569"/>
    </location>
</feature>
<feature type="compositionally biased region" description="Polar residues" evidence="11">
    <location>
        <begin position="715"/>
        <end position="728"/>
    </location>
</feature>
<feature type="domain" description="PFL" evidence="13">
    <location>
        <begin position="1"/>
        <end position="464"/>
    </location>
</feature>
<dbReference type="Gene3D" id="3.20.70.20">
    <property type="match status" value="1"/>
</dbReference>
<feature type="region of interest" description="Disordered" evidence="11">
    <location>
        <begin position="457"/>
        <end position="477"/>
    </location>
</feature>
<evidence type="ECO:0000256" key="9">
    <source>
        <dbReference type="ARBA" id="ARBA00049029"/>
    </source>
</evidence>
<evidence type="ECO:0000256" key="2">
    <source>
        <dbReference type="ARBA" id="ARBA00008375"/>
    </source>
</evidence>
<comment type="catalytic activity">
    <reaction evidence="9">
        <text>formate + acetyl-CoA = pyruvate + CoA</text>
        <dbReference type="Rhea" id="RHEA:11844"/>
        <dbReference type="ChEBI" id="CHEBI:15361"/>
        <dbReference type="ChEBI" id="CHEBI:15740"/>
        <dbReference type="ChEBI" id="CHEBI:57287"/>
        <dbReference type="ChEBI" id="CHEBI:57288"/>
        <dbReference type="EC" id="2.3.1.54"/>
    </reaction>
</comment>
<evidence type="ECO:0000256" key="6">
    <source>
        <dbReference type="ARBA" id="ARBA00022818"/>
    </source>
</evidence>
<dbReference type="InterPro" id="IPR006059">
    <property type="entry name" value="SBP"/>
</dbReference>
<dbReference type="SUPFAM" id="SSF53850">
    <property type="entry name" value="Periplasmic binding protein-like II"/>
    <property type="match status" value="1"/>
</dbReference>
<feature type="region of interest" description="Disordered" evidence="11">
    <location>
        <begin position="711"/>
        <end position="736"/>
    </location>
</feature>
<evidence type="ECO:0000259" key="13">
    <source>
        <dbReference type="PROSITE" id="PS51554"/>
    </source>
</evidence>
<dbReference type="SUPFAM" id="SSF51998">
    <property type="entry name" value="PFL-like glycyl radical enzymes"/>
    <property type="match status" value="1"/>
</dbReference>
<evidence type="ECO:0000256" key="11">
    <source>
        <dbReference type="SAM" id="MobiDB-lite"/>
    </source>
</evidence>
<dbReference type="GO" id="GO:0008861">
    <property type="term" value="F:formate C-acetyltransferase activity"/>
    <property type="evidence" value="ECO:0007669"/>
    <property type="project" value="UniProtKB-EC"/>
</dbReference>
<dbReference type="InterPro" id="IPR004184">
    <property type="entry name" value="PFL_dom"/>
</dbReference>
<keyword evidence="5" id="KW-0808">Transferase</keyword>
<evidence type="ECO:0000256" key="5">
    <source>
        <dbReference type="ARBA" id="ARBA00022679"/>
    </source>
</evidence>
<gene>
    <name evidence="14" type="ORF">G195_001312</name>
</gene>
<dbReference type="GO" id="GO:0005829">
    <property type="term" value="C:cytosol"/>
    <property type="evidence" value="ECO:0007669"/>
    <property type="project" value="TreeGrafter"/>
</dbReference>
<dbReference type="EC" id="2.3.1.54" evidence="3"/>
<dbReference type="PROSITE" id="PS00850">
    <property type="entry name" value="GLY_RADICAL_1"/>
    <property type="match status" value="1"/>
</dbReference>
<evidence type="ECO:0000313" key="15">
    <source>
        <dbReference type="Proteomes" id="UP000702964"/>
    </source>
</evidence>
<evidence type="ECO:0000256" key="1">
    <source>
        <dbReference type="ARBA" id="ARBA00004496"/>
    </source>
</evidence>
<dbReference type="Gene3D" id="3.40.190.10">
    <property type="entry name" value="Periplasmic binding protein-like II"/>
    <property type="match status" value="2"/>
</dbReference>
<sequence length="1149" mass="127806">MRAARKAGIITGLPDAYGRGRIIGDYRRVALYGVDFLIRNKKGELNALEVDVIDEDVIRLREELSEQIRALQELKQLGEMHGFDISLPATTAKEAFQWLYFGYLAAIKEQNGAAMSLGRVSSFLDIYIERDLQEGLLTEEQAQELVDHFVMKLRIVKFLRTPDYNELFSGDPTWVTESIGGMSVNGETRVTKNSYRFLHTLNNLGPAPEPNLTVLWSTKLPEAFKQYCTKVSIETSSIQYENDDLMRPIYGDDYGIACCVSAMKIGKQMQFFGARANLAKALLYAINGGRDEKSGAQVGPEYPAITSEVLDYNEVMKRFKPMMEWLAKLYMNSLNVIHYMHDKYSYERIEMALHDRDIVRTMACGIAGLSVAADSLSAIKYAKVKPIRNEQGIAIDFEIEGEFPCYGNNEDSVDSIAVELVESFMGMIRKHKAYRNAIPTQSVLTITSNVVYGKKTGTTPDGRKAGEPFAPGANPMHGRDKKGALASLGSVAKLPYEHSLDGISNTFSIVPKALGKESDTRKSNLVAMMDGYFGQGAHHLNVNVFDRQQLIDAMDHPENYPQLTVRVSGYAVNFIKLTREQQLDVINRTFHDNTDLVLLDLKHINDEKHIKLTGKSNERTLRTAQWLSVNGRKMWIRHVYVPGIHNDEEDLLNLGRFIGTLNGVEKFEILPYHQMGIYKWQALGKAYPLDGVPSPSDEEVERAYRLIEQGRTETAGCSSSTNEQQQGAGNKPAEPSKEPVEMLLRHTQVGADKQKRLAILQDVVAKVESEVPNLTFTLDGVESDVNRKEKLRGEMAAGNPPDIFELFGSPDSKVYAKEGMLLDLTPILQELGIQDQFSSLEPFTYEGKVYGLPIGGSGEGFFYNKEYFTQKGWKAPSTMAELDNMLAEIKADGKVPLASASKAGWVPLMLTNHLWSRYAGPDITAKFATGEAKWTDPGVVAGFAKHKEWVDKGYFKKGELGFEYAEYTTQFTSGEAILMYDGTWKSSVFKEGQSGESLIGKVGFFNMPPVENGAGDQTALMRDVNNGYGFSAAVADDPQKLAAVKAFIKNFYNEDMQVRGLVEDGVLPAMKLDEKVLTDSITDDLMKEIVAVLNASQTSFPAFDALVQADVTTEISNLQIQKLVGGQTTPEKMAEELQKVQEEANASVE</sequence>
<evidence type="ECO:0000256" key="3">
    <source>
        <dbReference type="ARBA" id="ARBA00013214"/>
    </source>
</evidence>
<comment type="subcellular location">
    <subcellularLocation>
        <location evidence="1">Cytoplasm</location>
    </subcellularLocation>
</comment>
<accession>A0A8J4WB62</accession>
<keyword evidence="6 10" id="KW-0556">Organic radical</keyword>
<dbReference type="InterPro" id="IPR058240">
    <property type="entry name" value="rSAM_sf"/>
</dbReference>
<proteinExistence type="inferred from homology"/>
<comment type="similarity">
    <text evidence="2">Belongs to the glycyl radical enzyme (GRE) family. PFL subfamily.</text>
</comment>
<dbReference type="InterPro" id="IPR005949">
    <property type="entry name" value="Form_AcTrfase"/>
</dbReference>
<evidence type="ECO:0000256" key="10">
    <source>
        <dbReference type="PROSITE-ProRule" id="PRU00493"/>
    </source>
</evidence>
<keyword evidence="8" id="KW-0012">Acyltransferase</keyword>
<evidence type="ECO:0000256" key="7">
    <source>
        <dbReference type="ARBA" id="ARBA00023277"/>
    </source>
</evidence>
<dbReference type="Pfam" id="PF01228">
    <property type="entry name" value="Gly_radical"/>
    <property type="match status" value="1"/>
</dbReference>
<dbReference type="AlphaFoldDB" id="A0A8J4WB62"/>
<dbReference type="InterPro" id="IPR050244">
    <property type="entry name" value="Auton_GlycylRad_Cofactor"/>
</dbReference>
<dbReference type="PROSITE" id="PS51149">
    <property type="entry name" value="GLY_RADICAL_2"/>
    <property type="match status" value="1"/>
</dbReference>
<evidence type="ECO:0000256" key="4">
    <source>
        <dbReference type="ARBA" id="ARBA00022490"/>
    </source>
</evidence>
<dbReference type="GO" id="GO:0005975">
    <property type="term" value="P:carbohydrate metabolic process"/>
    <property type="evidence" value="ECO:0007669"/>
    <property type="project" value="InterPro"/>
</dbReference>
<comment type="caution">
    <text evidence="14">The sequence shown here is derived from an EMBL/GenBank/DDBJ whole genome shotgun (WGS) entry which is preliminary data.</text>
</comment>
<dbReference type="PROSITE" id="PS51554">
    <property type="entry name" value="PFL"/>
    <property type="match status" value="1"/>
</dbReference>
<dbReference type="SUPFAM" id="SSF102114">
    <property type="entry name" value="Radical SAM enzymes"/>
    <property type="match status" value="1"/>
</dbReference>
<dbReference type="PANTHER" id="PTHR30191:SF0">
    <property type="entry name" value="FORMATE ACETYLTRANSFERASE 1"/>
    <property type="match status" value="1"/>
</dbReference>
<dbReference type="Pfam" id="PF02901">
    <property type="entry name" value="PFL-like"/>
    <property type="match status" value="1"/>
</dbReference>
<reference evidence="14" key="2">
    <citation type="submission" date="2020-02" db="EMBL/GenBank/DDBJ databases">
        <authorList>
            <person name="Studholme D.J."/>
        </authorList>
    </citation>
    <scope>NUCLEOTIDE SEQUENCE</scope>
    <source>
        <strain evidence="14">00238/432</strain>
    </source>
</reference>
<organism evidence="14 15">
    <name type="scientific">Phytophthora kernoviae 00238/432</name>
    <dbReference type="NCBI Taxonomy" id="1284355"/>
    <lineage>
        <taxon>Eukaryota</taxon>
        <taxon>Sar</taxon>
        <taxon>Stramenopiles</taxon>
        <taxon>Oomycota</taxon>
        <taxon>Peronosporomycetes</taxon>
        <taxon>Peronosporales</taxon>
        <taxon>Peronosporaceae</taxon>
        <taxon>Phytophthora</taxon>
    </lineage>
</organism>
<dbReference type="InterPro" id="IPR001150">
    <property type="entry name" value="Gly_radical"/>
</dbReference>
<dbReference type="Pfam" id="PF13416">
    <property type="entry name" value="SBP_bac_8"/>
    <property type="match status" value="1"/>
</dbReference>
<dbReference type="Proteomes" id="UP000702964">
    <property type="component" value="Unassembled WGS sequence"/>
</dbReference>
<feature type="domain" description="Glycine radical" evidence="12">
    <location>
        <begin position="471"/>
        <end position="594"/>
    </location>
</feature>
<protein>
    <recommendedName>
        <fullName evidence="3">formate C-acetyltransferase</fullName>
        <ecNumber evidence="3">2.3.1.54</ecNumber>
    </recommendedName>
</protein>
<dbReference type="NCBIfam" id="TIGR01255">
    <property type="entry name" value="pyr_form_ly_1"/>
    <property type="match status" value="1"/>
</dbReference>
<evidence type="ECO:0000313" key="14">
    <source>
        <dbReference type="EMBL" id="KAF4325268.1"/>
    </source>
</evidence>
<keyword evidence="7" id="KW-0119">Carbohydrate metabolism</keyword>
<reference evidence="14" key="1">
    <citation type="journal article" date="2015" name="Genom Data">
        <title>Draft genome sequences of Phytophthora kernoviae and Phytophthora ramorum lineage EU2 from Scotland.</title>
        <authorList>
            <person name="Sambles C."/>
            <person name="Schlenzig A."/>
            <person name="O'Neill P."/>
            <person name="Grant M."/>
            <person name="Studholme D.J."/>
        </authorList>
    </citation>
    <scope>NUCLEOTIDE SEQUENCE</scope>
    <source>
        <strain evidence="14">00238/432</strain>
    </source>
</reference>
<keyword evidence="4" id="KW-0963">Cytoplasm</keyword>
<name>A0A8J4WB62_9STRA</name>
<evidence type="ECO:0000259" key="12">
    <source>
        <dbReference type="PROSITE" id="PS51149"/>
    </source>
</evidence>
<evidence type="ECO:0000256" key="8">
    <source>
        <dbReference type="ARBA" id="ARBA00023315"/>
    </source>
</evidence>
<dbReference type="InterPro" id="IPR019777">
    <property type="entry name" value="Form_AcTrfase_GR_CS"/>
</dbReference>
<dbReference type="EMBL" id="AOFI03000007">
    <property type="protein sequence ID" value="KAF4325268.1"/>
    <property type="molecule type" value="Genomic_DNA"/>
</dbReference>